<feature type="compositionally biased region" description="Low complexity" evidence="1">
    <location>
        <begin position="726"/>
        <end position="737"/>
    </location>
</feature>
<keyword evidence="2" id="KW-1133">Transmembrane helix</keyword>
<reference evidence="3 4" key="1">
    <citation type="submission" date="2015-01" db="EMBL/GenBank/DDBJ databases">
        <title>The Genome Sequence of Capronia semiimmersa CBS27337.</title>
        <authorList>
            <consortium name="The Broad Institute Genomics Platform"/>
            <person name="Cuomo C."/>
            <person name="de Hoog S."/>
            <person name="Gorbushina A."/>
            <person name="Stielow B."/>
            <person name="Teixiera M."/>
            <person name="Abouelleil A."/>
            <person name="Chapman S.B."/>
            <person name="Priest M."/>
            <person name="Young S.K."/>
            <person name="Wortman J."/>
            <person name="Nusbaum C."/>
            <person name="Birren B."/>
        </authorList>
    </citation>
    <scope>NUCLEOTIDE SEQUENCE [LARGE SCALE GENOMIC DNA]</scope>
    <source>
        <strain evidence="3 4">CBS 27337</strain>
    </source>
</reference>
<keyword evidence="2" id="KW-0472">Membrane</keyword>
<feature type="compositionally biased region" description="Polar residues" evidence="1">
    <location>
        <begin position="716"/>
        <end position="725"/>
    </location>
</feature>
<sequence>MFAATQTHVNGAPEILDGAQHSGPRSWNNLKRWSLRKSEPNAMHHEQEHSNIGSSSTAVTENNTTQHNGYGQSRRRRPIALTAFVHTIVFLAFSLPIVILALVVKVPQWYAFEAEHWVSNSFTHCNFNGEFTPSDKPTLGLWDPAGFFYITVSWGKLAFSTAKFIDVVWDIVVGRGGQALLAFVTFKVSSQYLAMAMLKAPVSYNTFESLAFVPPTLVRTVRLTGDLLTNRGWRARLIMVWIALSSLFVLGFSSLITAMSGYSSNINAVMPNHDNDSVLWSNFHIVEFAINDAERIGHSGPLFITTGNTCVQEGFREDDDDGGNYHDKVDSVAQDPPSRRDIDDESGDGTADGIGNVPWEYVPANCTTFWRTVQYVSTYGLEAGNHTESTITLNGTTHKLAAPTLDITTSYSPRALSTLSTYLNTFSVSSPPAPGSLSSVSQLTDNTFWLYDGETYDFSYVLDHATCRYSRWHNWGFSFLFLFITSLLLAIWSVGTYALWLYTQFHTSQDQAPGLNSTGGIYRSSFTLVEAMKRDVGPGAVTPEMNEREIRSLVRRRHGRVMHGVGNITFQMLSEPEKNLTTSPSTISPIDQFPTTRWSALRSWMSPSPRLKPDHGDGIQSPANSVFTHANSAFSSTSQHPILHSPAAPGRTMTMTSRLSSLASPRAESPPEFGFSPATQGGILDEPATVNGLNPSEPRISGTPRPRLSLSRAIRLSTQGGNNPRTASLLSAASTTSKWVTSPGPVTPSDDSHSTISPIREGQRDEDAMRWKNDLGDD</sequence>
<feature type="compositionally biased region" description="Polar residues" evidence="1">
    <location>
        <begin position="50"/>
        <end position="71"/>
    </location>
</feature>
<name>A0A0D2FMP8_9EURO</name>
<feature type="transmembrane region" description="Helical" evidence="2">
    <location>
        <begin position="79"/>
        <end position="104"/>
    </location>
</feature>
<dbReference type="AlphaFoldDB" id="A0A0D2FMP8"/>
<feature type="compositionally biased region" description="Polar residues" evidence="1">
    <location>
        <begin position="653"/>
        <end position="663"/>
    </location>
</feature>
<evidence type="ECO:0000313" key="3">
    <source>
        <dbReference type="EMBL" id="KIW69433.1"/>
    </source>
</evidence>
<proteinExistence type="predicted"/>
<evidence type="ECO:0000313" key="4">
    <source>
        <dbReference type="Proteomes" id="UP000054266"/>
    </source>
</evidence>
<feature type="region of interest" description="Disordered" evidence="1">
    <location>
        <begin position="41"/>
        <end position="72"/>
    </location>
</feature>
<dbReference type="EMBL" id="KN846958">
    <property type="protein sequence ID" value="KIW69433.1"/>
    <property type="molecule type" value="Genomic_DNA"/>
</dbReference>
<protein>
    <submittedName>
        <fullName evidence="3">Uncharacterized protein</fullName>
    </submittedName>
</protein>
<feature type="transmembrane region" description="Helical" evidence="2">
    <location>
        <begin position="479"/>
        <end position="502"/>
    </location>
</feature>
<gene>
    <name evidence="3" type="ORF">PV04_05310</name>
</gene>
<feature type="region of interest" description="Disordered" evidence="1">
    <location>
        <begin position="605"/>
        <end position="624"/>
    </location>
</feature>
<feature type="compositionally biased region" description="Basic and acidic residues" evidence="1">
    <location>
        <begin position="761"/>
        <end position="778"/>
    </location>
</feature>
<dbReference type="STRING" id="5601.A0A0D2FMP8"/>
<feature type="transmembrane region" description="Helical" evidence="2">
    <location>
        <begin position="238"/>
        <end position="262"/>
    </location>
</feature>
<keyword evidence="4" id="KW-1185">Reference proteome</keyword>
<organism evidence="3 4">
    <name type="scientific">Phialophora macrospora</name>
    <dbReference type="NCBI Taxonomy" id="1851006"/>
    <lineage>
        <taxon>Eukaryota</taxon>
        <taxon>Fungi</taxon>
        <taxon>Dikarya</taxon>
        <taxon>Ascomycota</taxon>
        <taxon>Pezizomycotina</taxon>
        <taxon>Eurotiomycetes</taxon>
        <taxon>Chaetothyriomycetidae</taxon>
        <taxon>Chaetothyriales</taxon>
        <taxon>Herpotrichiellaceae</taxon>
        <taxon>Phialophora</taxon>
    </lineage>
</organism>
<dbReference type="Proteomes" id="UP000054266">
    <property type="component" value="Unassembled WGS sequence"/>
</dbReference>
<accession>A0A0D2FMP8</accession>
<feature type="region of interest" description="Disordered" evidence="1">
    <location>
        <begin position="1"/>
        <end position="23"/>
    </location>
</feature>
<evidence type="ECO:0000256" key="1">
    <source>
        <dbReference type="SAM" id="MobiDB-lite"/>
    </source>
</evidence>
<evidence type="ECO:0000256" key="2">
    <source>
        <dbReference type="SAM" id="Phobius"/>
    </source>
</evidence>
<feature type="region of interest" description="Disordered" evidence="1">
    <location>
        <begin position="633"/>
        <end position="778"/>
    </location>
</feature>
<dbReference type="HOGENOM" id="CLU_020752_0_0_1"/>
<feature type="region of interest" description="Disordered" evidence="1">
    <location>
        <begin position="314"/>
        <end position="354"/>
    </location>
</feature>
<keyword evidence="2" id="KW-0812">Transmembrane</keyword>